<reference evidence="1" key="1">
    <citation type="journal article" date="2020" name="Nature">
        <title>Giant virus diversity and host interactions through global metagenomics.</title>
        <authorList>
            <person name="Schulz F."/>
            <person name="Roux S."/>
            <person name="Paez-Espino D."/>
            <person name="Jungbluth S."/>
            <person name="Walsh D.A."/>
            <person name="Denef V.J."/>
            <person name="McMahon K.D."/>
            <person name="Konstantinidis K.T."/>
            <person name="Eloe-Fadrosh E.A."/>
            <person name="Kyrpides N.C."/>
            <person name="Woyke T."/>
        </authorList>
    </citation>
    <scope>NUCLEOTIDE SEQUENCE</scope>
    <source>
        <strain evidence="1">GVMAG-M-3300023174-107</strain>
    </source>
</reference>
<evidence type="ECO:0000313" key="1">
    <source>
        <dbReference type="EMBL" id="QHT10737.1"/>
    </source>
</evidence>
<name>A0A6C0D2J5_9ZZZZ</name>
<accession>A0A6C0D2J5</accession>
<protein>
    <submittedName>
        <fullName evidence="1">Uncharacterized protein</fullName>
    </submittedName>
</protein>
<proteinExistence type="predicted"/>
<dbReference type="EMBL" id="MN739526">
    <property type="protein sequence ID" value="QHT10737.1"/>
    <property type="molecule type" value="Genomic_DNA"/>
</dbReference>
<dbReference type="AlphaFoldDB" id="A0A6C0D2J5"/>
<organism evidence="1">
    <name type="scientific">viral metagenome</name>
    <dbReference type="NCBI Taxonomy" id="1070528"/>
    <lineage>
        <taxon>unclassified sequences</taxon>
        <taxon>metagenomes</taxon>
        <taxon>organismal metagenomes</taxon>
    </lineage>
</organism>
<sequence>MNSFNNSTYRQNLMKDTNEIMKNNCQNLIQVQVVPANIKSYPYLFNGINDNKLPFGYETSLPKQMYISREKTDSQKRIPLQNGI</sequence>